<dbReference type="EMBL" id="MU001686">
    <property type="protein sequence ID" value="KAF2455574.1"/>
    <property type="molecule type" value="Genomic_DNA"/>
</dbReference>
<accession>A0A6A6NVQ0</accession>
<reference evidence="1" key="1">
    <citation type="journal article" date="2020" name="Stud. Mycol.">
        <title>101 Dothideomycetes genomes: a test case for predicting lifestyles and emergence of pathogens.</title>
        <authorList>
            <person name="Haridas S."/>
            <person name="Albert R."/>
            <person name="Binder M."/>
            <person name="Bloem J."/>
            <person name="Labutti K."/>
            <person name="Salamov A."/>
            <person name="Andreopoulos B."/>
            <person name="Baker S."/>
            <person name="Barry K."/>
            <person name="Bills G."/>
            <person name="Bluhm B."/>
            <person name="Cannon C."/>
            <person name="Castanera R."/>
            <person name="Culley D."/>
            <person name="Daum C."/>
            <person name="Ezra D."/>
            <person name="Gonzalez J."/>
            <person name="Henrissat B."/>
            <person name="Kuo A."/>
            <person name="Liang C."/>
            <person name="Lipzen A."/>
            <person name="Lutzoni F."/>
            <person name="Magnuson J."/>
            <person name="Mondo S."/>
            <person name="Nolan M."/>
            <person name="Ohm R."/>
            <person name="Pangilinan J."/>
            <person name="Park H.-J."/>
            <person name="Ramirez L."/>
            <person name="Alfaro M."/>
            <person name="Sun H."/>
            <person name="Tritt A."/>
            <person name="Yoshinaga Y."/>
            <person name="Zwiers L.-H."/>
            <person name="Turgeon B."/>
            <person name="Goodwin S."/>
            <person name="Spatafora J."/>
            <person name="Crous P."/>
            <person name="Grigoriev I."/>
        </authorList>
    </citation>
    <scope>NUCLEOTIDE SEQUENCE</scope>
    <source>
        <strain evidence="1">ATCC 16933</strain>
    </source>
</reference>
<organism evidence="1 2">
    <name type="scientific">Lineolata rhizophorae</name>
    <dbReference type="NCBI Taxonomy" id="578093"/>
    <lineage>
        <taxon>Eukaryota</taxon>
        <taxon>Fungi</taxon>
        <taxon>Dikarya</taxon>
        <taxon>Ascomycota</taxon>
        <taxon>Pezizomycotina</taxon>
        <taxon>Dothideomycetes</taxon>
        <taxon>Dothideomycetes incertae sedis</taxon>
        <taxon>Lineolatales</taxon>
        <taxon>Lineolataceae</taxon>
        <taxon>Lineolata</taxon>
    </lineage>
</organism>
<dbReference type="AlphaFoldDB" id="A0A6A6NVQ0"/>
<keyword evidence="2" id="KW-1185">Reference proteome</keyword>
<evidence type="ECO:0000313" key="2">
    <source>
        <dbReference type="Proteomes" id="UP000799766"/>
    </source>
</evidence>
<dbReference type="Proteomes" id="UP000799766">
    <property type="component" value="Unassembled WGS sequence"/>
</dbReference>
<sequence length="196" mass="21237">MRAILDNYNYGNPAGRATANLGPDVPTPDITPASGILQSILTSVEKWSSRRVMDDATGRCVGWASCEMQVLSKSRKGRTTCPSHSCLAAKTLACANYSIGRRPRQNKRFTPAYRATLASHDLPLSQQKRRRCRVLRGTFLKLCLLTSCETSDGRAVARGGSANRITRALSHHHCVPLGDGHAGNGEVRKVSTYGLG</sequence>
<protein>
    <submittedName>
        <fullName evidence="1">Uncharacterized protein</fullName>
    </submittedName>
</protein>
<name>A0A6A6NVQ0_9PEZI</name>
<proteinExistence type="predicted"/>
<evidence type="ECO:0000313" key="1">
    <source>
        <dbReference type="EMBL" id="KAF2455574.1"/>
    </source>
</evidence>
<gene>
    <name evidence="1" type="ORF">BDY21DRAFT_68134</name>
</gene>